<dbReference type="EMBL" id="VUMG01000005">
    <property type="protein sequence ID" value="MSS46638.1"/>
    <property type="molecule type" value="Genomic_DNA"/>
</dbReference>
<dbReference type="Proteomes" id="UP000466104">
    <property type="component" value="Unassembled WGS sequence"/>
</dbReference>
<name>A0A7K0JA59_9ACTN</name>
<keyword evidence="2" id="KW-1185">Reference proteome</keyword>
<reference evidence="1 2" key="1">
    <citation type="submission" date="2019-08" db="EMBL/GenBank/DDBJ databases">
        <title>In-depth cultivation of the pig gut microbiome towards novel bacterial diversity and tailored functional studies.</title>
        <authorList>
            <person name="Wylensek D."/>
            <person name="Hitch T.C.A."/>
            <person name="Clavel T."/>
        </authorList>
    </citation>
    <scope>NUCLEOTIDE SEQUENCE [LARGE SCALE GENOMIC DNA]</scope>
    <source>
        <strain evidence="1 2">WCA-380-WT-3A</strain>
    </source>
</reference>
<protein>
    <submittedName>
        <fullName evidence="1">Uncharacterized protein</fullName>
    </submittedName>
</protein>
<sequence length="64" mass="6410">MVTRCGGALVCGRGVYLGVDVVDEVGTTASGTAGIAGEHPTVTAAAATATTTRLTFIIESRRAE</sequence>
<dbReference type="AlphaFoldDB" id="A0A7K0JA59"/>
<proteinExistence type="predicted"/>
<gene>
    <name evidence="1" type="ORF">FYJ43_11575</name>
</gene>
<accession>A0A7K0JA59</accession>
<evidence type="ECO:0000313" key="2">
    <source>
        <dbReference type="Proteomes" id="UP000466104"/>
    </source>
</evidence>
<organism evidence="1 2">
    <name type="scientific">Cutibacterium porci</name>
    <dbReference type="NCBI Taxonomy" id="2605781"/>
    <lineage>
        <taxon>Bacteria</taxon>
        <taxon>Bacillati</taxon>
        <taxon>Actinomycetota</taxon>
        <taxon>Actinomycetes</taxon>
        <taxon>Propionibacteriales</taxon>
        <taxon>Propionibacteriaceae</taxon>
        <taxon>Cutibacterium</taxon>
    </lineage>
</organism>
<evidence type="ECO:0000313" key="1">
    <source>
        <dbReference type="EMBL" id="MSS46638.1"/>
    </source>
</evidence>
<comment type="caution">
    <text evidence="1">The sequence shown here is derived from an EMBL/GenBank/DDBJ whole genome shotgun (WGS) entry which is preliminary data.</text>
</comment>